<evidence type="ECO:0000313" key="1">
    <source>
        <dbReference type="EMBL" id="KAK7306259.1"/>
    </source>
</evidence>
<reference evidence="1 2" key="1">
    <citation type="submission" date="2024-01" db="EMBL/GenBank/DDBJ databases">
        <title>The genomes of 5 underutilized Papilionoideae crops provide insights into root nodulation and disease resistanc.</title>
        <authorList>
            <person name="Jiang F."/>
        </authorList>
    </citation>
    <scope>NUCLEOTIDE SEQUENCE [LARGE SCALE GENOMIC DNA]</scope>
    <source>
        <strain evidence="1">LVBAO_FW01</strain>
        <tissue evidence="1">Leaves</tissue>
    </source>
</reference>
<name>A0AAN9PQ53_CANGL</name>
<comment type="caution">
    <text evidence="1">The sequence shown here is derived from an EMBL/GenBank/DDBJ whole genome shotgun (WGS) entry which is preliminary data.</text>
</comment>
<accession>A0AAN9PQ53</accession>
<protein>
    <submittedName>
        <fullName evidence="1">Uncharacterized protein</fullName>
    </submittedName>
</protein>
<evidence type="ECO:0000313" key="2">
    <source>
        <dbReference type="Proteomes" id="UP001367508"/>
    </source>
</evidence>
<keyword evidence="2" id="KW-1185">Reference proteome</keyword>
<gene>
    <name evidence="1" type="ORF">VNO77_44185</name>
</gene>
<dbReference type="EMBL" id="JAYMYQ010000011">
    <property type="protein sequence ID" value="KAK7306259.1"/>
    <property type="molecule type" value="Genomic_DNA"/>
</dbReference>
<organism evidence="1 2">
    <name type="scientific">Canavalia gladiata</name>
    <name type="common">Sword bean</name>
    <name type="synonym">Dolichos gladiatus</name>
    <dbReference type="NCBI Taxonomy" id="3824"/>
    <lineage>
        <taxon>Eukaryota</taxon>
        <taxon>Viridiplantae</taxon>
        <taxon>Streptophyta</taxon>
        <taxon>Embryophyta</taxon>
        <taxon>Tracheophyta</taxon>
        <taxon>Spermatophyta</taxon>
        <taxon>Magnoliopsida</taxon>
        <taxon>eudicotyledons</taxon>
        <taxon>Gunneridae</taxon>
        <taxon>Pentapetalae</taxon>
        <taxon>rosids</taxon>
        <taxon>fabids</taxon>
        <taxon>Fabales</taxon>
        <taxon>Fabaceae</taxon>
        <taxon>Papilionoideae</taxon>
        <taxon>50 kb inversion clade</taxon>
        <taxon>NPAAA clade</taxon>
        <taxon>indigoferoid/millettioid clade</taxon>
        <taxon>Phaseoleae</taxon>
        <taxon>Canavalia</taxon>
    </lineage>
</organism>
<sequence>MVTQCLWLMDLGCNGPSWPKRSIQGPLPRLCEASLSELGIGTSFHLDELTSEQVKGCVKPAWSHNSILAIVACILLFNFNYSQASFLLIFSKPRSHSILESDAGLTTKAGLVREKYLESFLLPFLDPLAFYPCRGEILDGSRSVSCSIDTLREVIIGANISPMTQVLN</sequence>
<dbReference type="AlphaFoldDB" id="A0AAN9PQ53"/>
<proteinExistence type="predicted"/>
<dbReference type="Proteomes" id="UP001367508">
    <property type="component" value="Unassembled WGS sequence"/>
</dbReference>